<keyword evidence="2" id="KW-1185">Reference proteome</keyword>
<name>A0ACB5RB29_9CLOT</name>
<reference evidence="1" key="1">
    <citation type="journal article" date="2025" name="Int. J. Syst. Evol. Microbiol.">
        <title>Inconstantimicrobium mannanitabidum sp. nov., a novel member of the family Clostridiaceae isolated from anoxic soil under the treatment of reductive soil disinfestation.</title>
        <authorList>
            <person name="Ueki A."/>
            <person name="Tonouchi A."/>
            <person name="Honma S."/>
            <person name="Kaku N."/>
            <person name="Ueki K."/>
        </authorList>
    </citation>
    <scope>NUCLEOTIDE SEQUENCE</scope>
    <source>
        <strain evidence="1">TW13</strain>
    </source>
</reference>
<sequence length="39" mass="4577">MQYLLIHGLGQDSSSWNKVISYMGEQEKIIYTNDKIFLL</sequence>
<organism evidence="1 2">
    <name type="scientific">Inconstantimicrobium mannanitabidum</name>
    <dbReference type="NCBI Taxonomy" id="1604901"/>
    <lineage>
        <taxon>Bacteria</taxon>
        <taxon>Bacillati</taxon>
        <taxon>Bacillota</taxon>
        <taxon>Clostridia</taxon>
        <taxon>Eubacteriales</taxon>
        <taxon>Clostridiaceae</taxon>
        <taxon>Inconstantimicrobium</taxon>
    </lineage>
</organism>
<gene>
    <name evidence="1" type="ORF">rsdtw13_16510</name>
</gene>
<accession>A0ACB5RB29</accession>
<dbReference type="EMBL" id="BROD01000001">
    <property type="protein sequence ID" value="GKX66393.1"/>
    <property type="molecule type" value="Genomic_DNA"/>
</dbReference>
<evidence type="ECO:0000313" key="1">
    <source>
        <dbReference type="EMBL" id="GKX66393.1"/>
    </source>
</evidence>
<comment type="caution">
    <text evidence="1">The sequence shown here is derived from an EMBL/GenBank/DDBJ whole genome shotgun (WGS) entry which is preliminary data.</text>
</comment>
<dbReference type="Proteomes" id="UP001058074">
    <property type="component" value="Unassembled WGS sequence"/>
</dbReference>
<protein>
    <submittedName>
        <fullName evidence="1">Uncharacterized protein</fullName>
    </submittedName>
</protein>
<proteinExistence type="predicted"/>
<evidence type="ECO:0000313" key="2">
    <source>
        <dbReference type="Proteomes" id="UP001058074"/>
    </source>
</evidence>